<keyword evidence="1" id="KW-0472">Membrane</keyword>
<accession>A0A914KWX3</accession>
<dbReference type="Proteomes" id="UP000887563">
    <property type="component" value="Unplaced"/>
</dbReference>
<reference evidence="3" key="1">
    <citation type="submission" date="2022-11" db="UniProtKB">
        <authorList>
            <consortium name="WormBaseParasite"/>
        </authorList>
    </citation>
    <scope>IDENTIFICATION</scope>
</reference>
<keyword evidence="1" id="KW-1133">Transmembrane helix</keyword>
<name>A0A914KWX3_MELIC</name>
<sequence>MSIQKQTLFDAYGDKGLPADLITINVIRIAIATIGIFLNASVVYVTVKCKNAAFTFLK</sequence>
<feature type="transmembrane region" description="Helical" evidence="1">
    <location>
        <begin position="26"/>
        <end position="47"/>
    </location>
</feature>
<evidence type="ECO:0000313" key="3">
    <source>
        <dbReference type="WBParaSite" id="Minc3s00147g06039"/>
    </source>
</evidence>
<evidence type="ECO:0000313" key="2">
    <source>
        <dbReference type="Proteomes" id="UP000887563"/>
    </source>
</evidence>
<keyword evidence="2" id="KW-1185">Reference proteome</keyword>
<protein>
    <submittedName>
        <fullName evidence="3">Uncharacterized protein</fullName>
    </submittedName>
</protein>
<keyword evidence="1" id="KW-0812">Transmembrane</keyword>
<dbReference type="AlphaFoldDB" id="A0A914KWX3"/>
<dbReference type="WBParaSite" id="Minc3s00147g06039">
    <property type="protein sequence ID" value="Minc3s00147g06039"/>
    <property type="gene ID" value="Minc3s00147g06039"/>
</dbReference>
<evidence type="ECO:0000256" key="1">
    <source>
        <dbReference type="SAM" id="Phobius"/>
    </source>
</evidence>
<organism evidence="2 3">
    <name type="scientific">Meloidogyne incognita</name>
    <name type="common">Southern root-knot nematode worm</name>
    <name type="synonym">Oxyuris incognita</name>
    <dbReference type="NCBI Taxonomy" id="6306"/>
    <lineage>
        <taxon>Eukaryota</taxon>
        <taxon>Metazoa</taxon>
        <taxon>Ecdysozoa</taxon>
        <taxon>Nematoda</taxon>
        <taxon>Chromadorea</taxon>
        <taxon>Rhabditida</taxon>
        <taxon>Tylenchina</taxon>
        <taxon>Tylenchomorpha</taxon>
        <taxon>Tylenchoidea</taxon>
        <taxon>Meloidogynidae</taxon>
        <taxon>Meloidogyninae</taxon>
        <taxon>Meloidogyne</taxon>
        <taxon>Meloidogyne incognita group</taxon>
    </lineage>
</organism>
<proteinExistence type="predicted"/>